<evidence type="ECO:0000256" key="4">
    <source>
        <dbReference type="ARBA" id="ARBA00022723"/>
    </source>
</evidence>
<gene>
    <name evidence="17" type="primary">Prx02</name>
    <name evidence="16" type="synonym">Prx14</name>
    <name evidence="16" type="ORF">CBR_g50463</name>
    <name evidence="17" type="ORF">CBR_g50465</name>
</gene>
<dbReference type="InterPro" id="IPR002016">
    <property type="entry name" value="Haem_peroxidase"/>
</dbReference>
<feature type="binding site" evidence="9">
    <location>
        <position position="206"/>
    </location>
    <ligand>
        <name>Ca(2+)</name>
        <dbReference type="ChEBI" id="CHEBI:29108"/>
        <label>1</label>
    </ligand>
</feature>
<feature type="disulfide bond" evidence="11">
    <location>
        <begin position="186"/>
        <end position="197"/>
    </location>
</feature>
<accession>A0A388M6R2</accession>
<dbReference type="GO" id="GO:0046872">
    <property type="term" value="F:metal ion binding"/>
    <property type="evidence" value="ECO:0007669"/>
    <property type="project" value="UniProtKB-KW"/>
</dbReference>
<feature type="site" description="Transition state stabilizer" evidence="10">
    <location>
        <position position="180"/>
    </location>
</feature>
<keyword evidence="14" id="KW-0472">Membrane</keyword>
<evidence type="ECO:0000256" key="5">
    <source>
        <dbReference type="ARBA" id="ARBA00023002"/>
    </source>
</evidence>
<protein>
    <submittedName>
        <fullName evidence="17">Class III Peroxidase</fullName>
    </submittedName>
</protein>
<dbReference type="AlphaFoldDB" id="A0A388M6R2"/>
<feature type="compositionally biased region" description="Basic and acidic residues" evidence="13">
    <location>
        <begin position="63"/>
        <end position="119"/>
    </location>
</feature>
<comment type="cofactor">
    <cofactor evidence="9">
        <name>heme b</name>
        <dbReference type="ChEBI" id="CHEBI:60344"/>
    </cofactor>
    <text evidence="9">Binds 1 heme b (iron(II)-protoporphyrin IX) group per subunit.</text>
</comment>
<keyword evidence="3" id="KW-0349">Heme</keyword>
<dbReference type="GO" id="GO:0140825">
    <property type="term" value="F:lactoperoxidase activity"/>
    <property type="evidence" value="ECO:0007669"/>
    <property type="project" value="UniProtKB-EC"/>
</dbReference>
<reference evidence="17 18" key="1">
    <citation type="journal article" date="2018" name="Cell">
        <title>The Chara Genome: Secondary Complexity and Implications for Plant Terrestrialization.</title>
        <authorList>
            <person name="Nishiyama T."/>
            <person name="Sakayama H."/>
            <person name="Vries J.D."/>
            <person name="Buschmann H."/>
            <person name="Saint-Marcoux D."/>
            <person name="Ullrich K.K."/>
            <person name="Haas F.B."/>
            <person name="Vanderstraeten L."/>
            <person name="Becker D."/>
            <person name="Lang D."/>
            <person name="Vosolsobe S."/>
            <person name="Rombauts S."/>
            <person name="Wilhelmsson P.K.I."/>
            <person name="Janitza P."/>
            <person name="Kern R."/>
            <person name="Heyl A."/>
            <person name="Rumpler F."/>
            <person name="Villalobos L.I.A.C."/>
            <person name="Clay J.M."/>
            <person name="Skokan R."/>
            <person name="Toyoda A."/>
            <person name="Suzuki Y."/>
            <person name="Kagoshima H."/>
            <person name="Schijlen E."/>
            <person name="Tajeshwar N."/>
            <person name="Catarino B."/>
            <person name="Hetherington A.J."/>
            <person name="Saltykova A."/>
            <person name="Bonnot C."/>
            <person name="Breuninger H."/>
            <person name="Symeonidi A."/>
            <person name="Radhakrishnan G.V."/>
            <person name="Van Nieuwerburgh F."/>
            <person name="Deforce D."/>
            <person name="Chang C."/>
            <person name="Karol K.G."/>
            <person name="Hedrich R."/>
            <person name="Ulvskov P."/>
            <person name="Glockner G."/>
            <person name="Delwiche C.F."/>
            <person name="Petrasek J."/>
            <person name="Van de Peer Y."/>
            <person name="Friml J."/>
            <person name="Beilby M."/>
            <person name="Dolan L."/>
            <person name="Kohara Y."/>
            <person name="Sugano S."/>
            <person name="Fujiyama A."/>
            <person name="Delaux P.-M."/>
            <person name="Quint M."/>
            <person name="TheiBen G."/>
            <person name="Hagemann M."/>
            <person name="Harholt J."/>
            <person name="Dunand C."/>
            <person name="Zachgo S."/>
            <person name="Langdale J."/>
            <person name="Maumus F."/>
            <person name="Straeten D.V.D."/>
            <person name="Gould S.B."/>
            <person name="Rensing S.A."/>
        </authorList>
    </citation>
    <scope>NUCLEOTIDE SEQUENCE [LARGE SCALE GENOMIC DNA]</scope>
    <source>
        <strain evidence="17 18">S276</strain>
    </source>
</reference>
<keyword evidence="6 9" id="KW-0408">Iron</keyword>
<feature type="domain" description="Plant heme peroxidase family profile" evidence="15">
    <location>
        <begin position="142"/>
        <end position="500"/>
    </location>
</feature>
<dbReference type="PROSITE" id="PS50873">
    <property type="entry name" value="PEROXIDASE_4"/>
    <property type="match status" value="1"/>
</dbReference>
<feature type="active site" description="Proton acceptor" evidence="7">
    <location>
        <position position="184"/>
    </location>
</feature>
<feature type="binding site" evidence="9">
    <location>
        <position position="195"/>
    </location>
    <ligand>
        <name>Ca(2+)</name>
        <dbReference type="ChEBI" id="CHEBI:29108"/>
        <label>1</label>
    </ligand>
</feature>
<feature type="binding site" evidence="9">
    <location>
        <position position="412"/>
    </location>
    <ligand>
        <name>Ca(2+)</name>
        <dbReference type="ChEBI" id="CHEBI:29108"/>
        <label>2</label>
    </ligand>
</feature>
<evidence type="ECO:0000256" key="13">
    <source>
        <dbReference type="SAM" id="MobiDB-lite"/>
    </source>
</evidence>
<dbReference type="EMBL" id="BFEA01000801">
    <property type="protein sequence ID" value="GBG90287.1"/>
    <property type="molecule type" value="Genomic_DNA"/>
</dbReference>
<keyword evidence="14" id="KW-0812">Transmembrane</keyword>
<comment type="catalytic activity">
    <reaction evidence="1">
        <text>2 a phenolic donor + H2O2 = 2 a phenolic radical donor + 2 H2O</text>
        <dbReference type="Rhea" id="RHEA:56136"/>
        <dbReference type="ChEBI" id="CHEBI:15377"/>
        <dbReference type="ChEBI" id="CHEBI:16240"/>
        <dbReference type="ChEBI" id="CHEBI:139520"/>
        <dbReference type="ChEBI" id="CHEBI:139521"/>
        <dbReference type="EC" id="1.11.1.7"/>
    </reaction>
</comment>
<comment type="caution">
    <text evidence="17">The sequence shown here is derived from an EMBL/GenBank/DDBJ whole genome shotgun (WGS) entry which is preliminary data.</text>
</comment>
<dbReference type="SUPFAM" id="SSF48113">
    <property type="entry name" value="Heme-dependent peroxidases"/>
    <property type="match status" value="1"/>
</dbReference>
<dbReference type="Gene3D" id="1.10.520.10">
    <property type="match status" value="1"/>
</dbReference>
<dbReference type="PRINTS" id="PR00458">
    <property type="entry name" value="PEROXIDASE"/>
</dbReference>
<dbReference type="PROSITE" id="PS00436">
    <property type="entry name" value="PEROXIDASE_2"/>
    <property type="match status" value="1"/>
</dbReference>
<dbReference type="EMBL" id="BFEA01000801">
    <property type="protein sequence ID" value="GBG90285.1"/>
    <property type="molecule type" value="Genomic_DNA"/>
</dbReference>
<dbReference type="Gramene" id="GBG90287">
    <property type="protein sequence ID" value="GBG90287"/>
    <property type="gene ID" value="CBR_g50465"/>
</dbReference>
<evidence type="ECO:0000259" key="15">
    <source>
        <dbReference type="PROSITE" id="PS50873"/>
    </source>
</evidence>
<evidence type="ECO:0000313" key="16">
    <source>
        <dbReference type="EMBL" id="GBG90285.1"/>
    </source>
</evidence>
<dbReference type="GO" id="GO:0020037">
    <property type="term" value="F:heme binding"/>
    <property type="evidence" value="ECO:0007669"/>
    <property type="project" value="InterPro"/>
</dbReference>
<name>A0A388M6R2_CHABU</name>
<dbReference type="InterPro" id="IPR019794">
    <property type="entry name" value="Peroxidases_AS"/>
</dbReference>
<dbReference type="Proteomes" id="UP000265515">
    <property type="component" value="Unassembled WGS sequence"/>
</dbReference>
<keyword evidence="9" id="KW-0106">Calcium</keyword>
<dbReference type="Pfam" id="PF00141">
    <property type="entry name" value="peroxidase"/>
    <property type="match status" value="1"/>
</dbReference>
<keyword evidence="14" id="KW-1133">Transmembrane helix</keyword>
<feature type="binding site" evidence="9">
    <location>
        <position position="200"/>
    </location>
    <ligand>
        <name>Ca(2+)</name>
        <dbReference type="ChEBI" id="CHEBI:29108"/>
        <label>1</label>
    </ligand>
</feature>
<comment type="cofactor">
    <cofactor evidence="9">
        <name>Ca(2+)</name>
        <dbReference type="ChEBI" id="CHEBI:29108"/>
    </cofactor>
    <text evidence="9">Binds 2 calcium ions per subunit.</text>
</comment>
<keyword evidence="18" id="KW-1185">Reference proteome</keyword>
<feature type="binding site" description="axial binding residue" evidence="9">
    <location>
        <position position="316"/>
    </location>
    <ligand>
        <name>heme b</name>
        <dbReference type="ChEBI" id="CHEBI:60344"/>
    </ligand>
    <ligandPart>
        <name>Fe</name>
        <dbReference type="ChEBI" id="CHEBI:18248"/>
    </ligandPart>
</feature>
<dbReference type="PANTHER" id="PTHR31517:SF84">
    <property type="entry name" value="PEROXIDASE"/>
    <property type="match status" value="1"/>
</dbReference>
<keyword evidence="11" id="KW-1015">Disulfide bond</keyword>
<proteinExistence type="inferred from homology"/>
<feature type="region of interest" description="Disordered" evidence="13">
    <location>
        <begin position="63"/>
        <end position="138"/>
    </location>
</feature>
<dbReference type="InterPro" id="IPR000823">
    <property type="entry name" value="Peroxidase_pln"/>
</dbReference>
<evidence type="ECO:0000256" key="11">
    <source>
        <dbReference type="PIRSR" id="PIRSR600823-5"/>
    </source>
</evidence>
<dbReference type="Gene3D" id="1.10.420.10">
    <property type="entry name" value="Peroxidase, domain 2"/>
    <property type="match status" value="1"/>
</dbReference>
<evidence type="ECO:0000256" key="10">
    <source>
        <dbReference type="PIRSR" id="PIRSR600823-4"/>
    </source>
</evidence>
<feature type="compositionally biased region" description="Basic and acidic residues" evidence="13">
    <location>
        <begin position="360"/>
        <end position="391"/>
    </location>
</feature>
<feature type="region of interest" description="Disordered" evidence="13">
    <location>
        <begin position="360"/>
        <end position="399"/>
    </location>
</feature>
<feature type="binding site" evidence="9">
    <location>
        <position position="198"/>
    </location>
    <ligand>
        <name>Ca(2+)</name>
        <dbReference type="ChEBI" id="CHEBI:29108"/>
        <label>1</label>
    </ligand>
</feature>
<organism evidence="17 18">
    <name type="scientific">Chara braunii</name>
    <name type="common">Braun's stonewort</name>
    <dbReference type="NCBI Taxonomy" id="69332"/>
    <lineage>
        <taxon>Eukaryota</taxon>
        <taxon>Viridiplantae</taxon>
        <taxon>Streptophyta</taxon>
        <taxon>Charophyceae</taxon>
        <taxon>Charales</taxon>
        <taxon>Characeae</taxon>
        <taxon>Chara</taxon>
    </lineage>
</organism>
<dbReference type="Gramene" id="GBG90285">
    <property type="protein sequence ID" value="GBG90285"/>
    <property type="gene ID" value="CBR_g50463"/>
</dbReference>
<feature type="binding site" evidence="9">
    <location>
        <position position="409"/>
    </location>
    <ligand>
        <name>Ca(2+)</name>
        <dbReference type="ChEBI" id="CHEBI:29108"/>
        <label>2</label>
    </ligand>
</feature>
<dbReference type="InterPro" id="IPR010255">
    <property type="entry name" value="Haem_peroxidase_sf"/>
</dbReference>
<evidence type="ECO:0000313" key="17">
    <source>
        <dbReference type="EMBL" id="GBG90287.1"/>
    </source>
</evidence>
<evidence type="ECO:0000256" key="12">
    <source>
        <dbReference type="RuleBase" id="RU004241"/>
    </source>
</evidence>
<evidence type="ECO:0000256" key="2">
    <source>
        <dbReference type="ARBA" id="ARBA00022559"/>
    </source>
</evidence>
<evidence type="ECO:0000313" key="18">
    <source>
        <dbReference type="Proteomes" id="UP000265515"/>
    </source>
</evidence>
<keyword evidence="4 9" id="KW-0479">Metal-binding</keyword>
<evidence type="ECO:0000256" key="14">
    <source>
        <dbReference type="SAM" id="Phobius"/>
    </source>
</evidence>
<evidence type="ECO:0000256" key="7">
    <source>
        <dbReference type="PIRSR" id="PIRSR600823-1"/>
    </source>
</evidence>
<dbReference type="PANTHER" id="PTHR31517">
    <property type="match status" value="1"/>
</dbReference>
<dbReference type="GO" id="GO:0006979">
    <property type="term" value="P:response to oxidative stress"/>
    <property type="evidence" value="ECO:0007669"/>
    <property type="project" value="InterPro"/>
</dbReference>
<feature type="binding site" evidence="9">
    <location>
        <position position="417"/>
    </location>
    <ligand>
        <name>Ca(2+)</name>
        <dbReference type="ChEBI" id="CHEBI:29108"/>
        <label>2</label>
    </ligand>
</feature>
<feature type="transmembrane region" description="Helical" evidence="14">
    <location>
        <begin position="21"/>
        <end position="40"/>
    </location>
</feature>
<evidence type="ECO:0000256" key="3">
    <source>
        <dbReference type="ARBA" id="ARBA00022617"/>
    </source>
</evidence>
<feature type="binding site" evidence="9">
    <location>
        <position position="185"/>
    </location>
    <ligand>
        <name>Ca(2+)</name>
        <dbReference type="ChEBI" id="CHEBI:29108"/>
        <label>1</label>
    </ligand>
</feature>
<feature type="binding site" evidence="8">
    <location>
        <position position="284"/>
    </location>
    <ligand>
        <name>substrate</name>
    </ligand>
</feature>
<sequence>MARSGSLAGSTAMGGRRSHGGQAYLLVCLVGVGLLLLAMAEIRHAAASDGAGKGLGVEYKTENEKKSGDGEKYFKYPEKGDEKKGEEKKGEEKKGEEKKGEEKKGGEQQKGEEEKKGEGKGVCNYFRGGPEPSYEKQPKEGEIDYSLYGKEGRACLLRALHAATFEVLDRDKTMAATLLRMSFHDCLTRRDWAKGACDASVLLPREINHPQNENLRRAAPVIYEIRERAAQQCNVVPTKADTIAAAGAASIDWSDLENPEKYGFTIGRRDRNPESRGDNPMTLPLATETLDSNLAKFWASGHLDAHDSTLFTIGGHSIGRSACEHFSFRLNNQTCCRPVDPTLDPRRACKLTQFCRSGDGGEHHGDDGGAEGGRKMSGDGGKTRGEEHKAESGYGGKTHGKEQRRVHFDFITPFKLDTWYFKITLMNKGLLTTDHAFGHDPRTAPYVKFYAHNQQAFDVDYIKAFIKVSLVGINHHKTIVPNNYFYCKTGHQQSAKGFQH</sequence>
<feature type="disulfide bond" evidence="11">
    <location>
        <begin position="323"/>
        <end position="355"/>
    </location>
</feature>
<evidence type="ECO:0000256" key="8">
    <source>
        <dbReference type="PIRSR" id="PIRSR600823-2"/>
    </source>
</evidence>
<keyword evidence="5" id="KW-0560">Oxidoreductase</keyword>
<evidence type="ECO:0000256" key="1">
    <source>
        <dbReference type="ARBA" id="ARBA00000189"/>
    </source>
</evidence>
<keyword evidence="2 17" id="KW-0575">Peroxidase</keyword>
<comment type="similarity">
    <text evidence="12">Belongs to the peroxidase family.</text>
</comment>
<evidence type="ECO:0000256" key="9">
    <source>
        <dbReference type="PIRSR" id="PIRSR600823-3"/>
    </source>
</evidence>
<evidence type="ECO:0000256" key="6">
    <source>
        <dbReference type="ARBA" id="ARBA00023004"/>
    </source>
</evidence>
<dbReference type="OrthoDB" id="2113341at2759"/>